<feature type="compositionally biased region" description="Basic and acidic residues" evidence="1">
    <location>
        <begin position="262"/>
        <end position="276"/>
    </location>
</feature>
<feature type="region of interest" description="Disordered" evidence="1">
    <location>
        <begin position="397"/>
        <end position="417"/>
    </location>
</feature>
<comment type="caution">
    <text evidence="2">The sequence shown here is derived from an EMBL/GenBank/DDBJ whole genome shotgun (WGS) entry which is preliminary data.</text>
</comment>
<name>A0A444X2A2_ARAHY</name>
<feature type="region of interest" description="Disordered" evidence="1">
    <location>
        <begin position="521"/>
        <end position="575"/>
    </location>
</feature>
<feature type="region of interest" description="Disordered" evidence="1">
    <location>
        <begin position="324"/>
        <end position="379"/>
    </location>
</feature>
<dbReference type="AlphaFoldDB" id="A0A444X2A2"/>
<feature type="region of interest" description="Disordered" evidence="1">
    <location>
        <begin position="262"/>
        <end position="284"/>
    </location>
</feature>
<sequence length="575" mass="66186">MKKCSFFNLETATRELRITLKISQTSLVFSAKTTTGEESREYFERKKKKQTKTRIEIVKLMNDVQFSGVAKIKKTMVTKKEKPRYKKTHDLKCQTKAIAKVFKVMSQEKRDIVEEMGFGALAHDPGNERDRFPEKVDYDRLNEADKQIIDGFKCVTLASLTKFVLDMSVDGEENRQKFWRTFVVFVQKCFLLPTMVSMASLIHKPPALHVDNIRQWDWANHVMSFLRKGIRNMRKGKKIGKEKGKRKTEEKKIIFLDSSSKEDSFSDSESKSESKKTLLAKRTRQQRLIRKQQVKLKAVPRIQKAEVNPKSVSLIEEEEIEKTVKRKENNHRREKEIEKTPTMKRKQPERGAKKQTKSRKLVLTDSKSKTESERESERVRVSVAERRREALQLLKEKRAKRRNDGAQTTNVAPDRFELTEAQNDLSERLPTVNLGNEPLLQTQTSSTLSVNAPANTRKNTPETPQPLRTTIAAMRRSIGKAIGTRSTCRCLPSGIRKIGLRGIFPDEDGARTSIECNNNYGFNLPEEQQQPCQEPPVARQLEEEAHADFCPPEPEKQAGEESSPRKMKQKPTLNV</sequence>
<feature type="compositionally biased region" description="Low complexity" evidence="1">
    <location>
        <begin position="525"/>
        <end position="536"/>
    </location>
</feature>
<evidence type="ECO:0000313" key="3">
    <source>
        <dbReference type="Proteomes" id="UP000289738"/>
    </source>
</evidence>
<dbReference type="Proteomes" id="UP000289738">
    <property type="component" value="Chromosome B10"/>
</dbReference>
<accession>A0A444X2A2</accession>
<reference evidence="2 3" key="1">
    <citation type="submission" date="2019-01" db="EMBL/GenBank/DDBJ databases">
        <title>Sequencing of cultivated peanut Arachis hypogaea provides insights into genome evolution and oil improvement.</title>
        <authorList>
            <person name="Chen X."/>
        </authorList>
    </citation>
    <scope>NUCLEOTIDE SEQUENCE [LARGE SCALE GENOMIC DNA]</scope>
    <source>
        <strain evidence="3">cv. Fuhuasheng</strain>
        <tissue evidence="2">Leaves</tissue>
    </source>
</reference>
<gene>
    <name evidence="2" type="ORF">Ahy_B10g102608</name>
</gene>
<evidence type="ECO:0000256" key="1">
    <source>
        <dbReference type="SAM" id="MobiDB-lite"/>
    </source>
</evidence>
<proteinExistence type="predicted"/>
<feature type="compositionally biased region" description="Basic and acidic residues" evidence="1">
    <location>
        <begin position="540"/>
        <end position="564"/>
    </location>
</feature>
<evidence type="ECO:0000313" key="2">
    <source>
        <dbReference type="EMBL" id="RYQ83775.1"/>
    </source>
</evidence>
<protein>
    <submittedName>
        <fullName evidence="2">Uncharacterized protein</fullName>
    </submittedName>
</protein>
<feature type="compositionally biased region" description="Basic and acidic residues" evidence="1">
    <location>
        <begin position="366"/>
        <end position="379"/>
    </location>
</feature>
<dbReference type="EMBL" id="SDMP01000020">
    <property type="protein sequence ID" value="RYQ83775.1"/>
    <property type="molecule type" value="Genomic_DNA"/>
</dbReference>
<organism evidence="2 3">
    <name type="scientific">Arachis hypogaea</name>
    <name type="common">Peanut</name>
    <dbReference type="NCBI Taxonomy" id="3818"/>
    <lineage>
        <taxon>Eukaryota</taxon>
        <taxon>Viridiplantae</taxon>
        <taxon>Streptophyta</taxon>
        <taxon>Embryophyta</taxon>
        <taxon>Tracheophyta</taxon>
        <taxon>Spermatophyta</taxon>
        <taxon>Magnoliopsida</taxon>
        <taxon>eudicotyledons</taxon>
        <taxon>Gunneridae</taxon>
        <taxon>Pentapetalae</taxon>
        <taxon>rosids</taxon>
        <taxon>fabids</taxon>
        <taxon>Fabales</taxon>
        <taxon>Fabaceae</taxon>
        <taxon>Papilionoideae</taxon>
        <taxon>50 kb inversion clade</taxon>
        <taxon>dalbergioids sensu lato</taxon>
        <taxon>Dalbergieae</taxon>
        <taxon>Pterocarpus clade</taxon>
        <taxon>Arachis</taxon>
    </lineage>
</organism>
<feature type="compositionally biased region" description="Basic and acidic residues" evidence="1">
    <location>
        <begin position="324"/>
        <end position="352"/>
    </location>
</feature>
<keyword evidence="3" id="KW-1185">Reference proteome</keyword>